<dbReference type="CDD" id="cd03879">
    <property type="entry name" value="M28_AAP"/>
    <property type="match status" value="1"/>
</dbReference>
<dbReference type="PROSITE" id="PS00039">
    <property type="entry name" value="DEAD_ATP_HELICASE"/>
    <property type="match status" value="1"/>
</dbReference>
<dbReference type="GO" id="GO:0006508">
    <property type="term" value="P:proteolysis"/>
    <property type="evidence" value="ECO:0007669"/>
    <property type="project" value="UniProtKB-KW"/>
</dbReference>
<keyword evidence="10" id="KW-0732">Signal</keyword>
<evidence type="ECO:0000259" key="13">
    <source>
        <dbReference type="PROSITE" id="PS51194"/>
    </source>
</evidence>
<keyword evidence="6" id="KW-0694">RNA-binding</keyword>
<evidence type="ECO:0000256" key="4">
    <source>
        <dbReference type="ARBA" id="ARBA00022806"/>
    </source>
</evidence>
<reference evidence="15" key="1">
    <citation type="submission" date="2017-01" db="EMBL/GenBank/DDBJ databases">
        <authorList>
            <person name="Wang Y."/>
            <person name="White M."/>
            <person name="Kvist S."/>
            <person name="Moncalvo J.-M."/>
        </authorList>
    </citation>
    <scope>NUCLEOTIDE SEQUENCE [LARGE SCALE GENOMIC DNA]</scope>
    <source>
        <strain evidence="15">COL-18-3</strain>
    </source>
</reference>
<evidence type="ECO:0000256" key="8">
    <source>
        <dbReference type="ARBA" id="ARBA00024355"/>
    </source>
</evidence>
<keyword evidence="7" id="KW-0539">Nucleus</keyword>
<protein>
    <recommendedName>
        <fullName evidence="10">Peptide hydrolase</fullName>
        <ecNumber evidence="10">3.4.-.-</ecNumber>
    </recommendedName>
</protein>
<comment type="catalytic activity">
    <reaction evidence="9">
        <text>ATP + H2O = ADP + phosphate + H(+)</text>
        <dbReference type="Rhea" id="RHEA:13065"/>
        <dbReference type="ChEBI" id="CHEBI:15377"/>
        <dbReference type="ChEBI" id="CHEBI:15378"/>
        <dbReference type="ChEBI" id="CHEBI:30616"/>
        <dbReference type="ChEBI" id="CHEBI:43474"/>
        <dbReference type="ChEBI" id="CHEBI:456216"/>
        <dbReference type="EC" id="3.6.4.13"/>
    </reaction>
</comment>
<keyword evidence="5" id="KW-0067">ATP-binding</keyword>
<feature type="signal peptide" evidence="10">
    <location>
        <begin position="1"/>
        <end position="22"/>
    </location>
</feature>
<dbReference type="InterPro" id="IPR007484">
    <property type="entry name" value="Peptidase_M28"/>
</dbReference>
<feature type="chain" id="PRO_5011808954" description="Peptide hydrolase" evidence="10">
    <location>
        <begin position="23"/>
        <end position="993"/>
    </location>
</feature>
<proteinExistence type="inferred from homology"/>
<dbReference type="AlphaFoldDB" id="A0A1R1PTE4"/>
<evidence type="ECO:0000313" key="15">
    <source>
        <dbReference type="Proteomes" id="UP000188320"/>
    </source>
</evidence>
<dbReference type="SUPFAM" id="SSF52540">
    <property type="entry name" value="P-loop containing nucleoside triphosphate hydrolases"/>
    <property type="match status" value="1"/>
</dbReference>
<evidence type="ECO:0000313" key="14">
    <source>
        <dbReference type="EMBL" id="OMH84238.1"/>
    </source>
</evidence>
<dbReference type="EC" id="3.4.-.-" evidence="10"/>
<dbReference type="FunFam" id="3.40.50.300:FF:000759">
    <property type="entry name" value="probable ATP-dependent RNA helicase DDX52"/>
    <property type="match status" value="1"/>
</dbReference>
<dbReference type="GO" id="GO:0030490">
    <property type="term" value="P:maturation of SSU-rRNA"/>
    <property type="evidence" value="ECO:0007669"/>
    <property type="project" value="InterPro"/>
</dbReference>
<dbReference type="PANTHER" id="PTHR47959">
    <property type="entry name" value="ATP-DEPENDENT RNA HELICASE RHLE-RELATED"/>
    <property type="match status" value="1"/>
</dbReference>
<dbReference type="GO" id="GO:0005730">
    <property type="term" value="C:nucleolus"/>
    <property type="evidence" value="ECO:0007669"/>
    <property type="project" value="UniProtKB-SubCell"/>
</dbReference>
<dbReference type="OrthoDB" id="360161at2759"/>
<evidence type="ECO:0000256" key="11">
    <source>
        <dbReference type="SAM" id="MobiDB-lite"/>
    </source>
</evidence>
<dbReference type="InterPro" id="IPR050079">
    <property type="entry name" value="DEAD_box_RNA_helicase"/>
</dbReference>
<dbReference type="GO" id="GO:0005524">
    <property type="term" value="F:ATP binding"/>
    <property type="evidence" value="ECO:0007669"/>
    <property type="project" value="UniProtKB-KW"/>
</dbReference>
<dbReference type="Gene3D" id="3.40.630.10">
    <property type="entry name" value="Zn peptidases"/>
    <property type="match status" value="1"/>
</dbReference>
<feature type="region of interest" description="Disordered" evidence="11">
    <location>
        <begin position="947"/>
        <end position="993"/>
    </location>
</feature>
<keyword evidence="2" id="KW-0547">Nucleotide-binding</keyword>
<keyword evidence="10" id="KW-0479">Metal-binding</keyword>
<dbReference type="Pfam" id="PF00271">
    <property type="entry name" value="Helicase_C"/>
    <property type="match status" value="1"/>
</dbReference>
<feature type="compositionally biased region" description="Basic residues" evidence="11">
    <location>
        <begin position="984"/>
        <end position="993"/>
    </location>
</feature>
<dbReference type="GO" id="GO:0003724">
    <property type="term" value="F:RNA helicase activity"/>
    <property type="evidence" value="ECO:0007669"/>
    <property type="project" value="UniProtKB-EC"/>
</dbReference>
<dbReference type="CDD" id="cd18787">
    <property type="entry name" value="SF2_C_DEAD"/>
    <property type="match status" value="1"/>
</dbReference>
<dbReference type="Gene3D" id="3.40.50.300">
    <property type="entry name" value="P-loop containing nucleotide triphosphate hydrolases"/>
    <property type="match status" value="2"/>
</dbReference>
<evidence type="ECO:0000256" key="7">
    <source>
        <dbReference type="ARBA" id="ARBA00023242"/>
    </source>
</evidence>
<evidence type="ECO:0000256" key="9">
    <source>
        <dbReference type="ARBA" id="ARBA00047984"/>
    </source>
</evidence>
<evidence type="ECO:0000256" key="2">
    <source>
        <dbReference type="ARBA" id="ARBA00022741"/>
    </source>
</evidence>
<dbReference type="InterPro" id="IPR001650">
    <property type="entry name" value="Helicase_C-like"/>
</dbReference>
<keyword evidence="4 14" id="KW-0347">Helicase</keyword>
<keyword evidence="15" id="KW-1185">Reference proteome</keyword>
<feature type="domain" description="Helicase C-terminal" evidence="13">
    <location>
        <begin position="754"/>
        <end position="916"/>
    </location>
</feature>
<dbReference type="GO" id="GO:0046872">
    <property type="term" value="F:metal ion binding"/>
    <property type="evidence" value="ECO:0007669"/>
    <property type="project" value="UniProtKB-KW"/>
</dbReference>
<dbReference type="InterPro" id="IPR011545">
    <property type="entry name" value="DEAD/DEAH_box_helicase_dom"/>
</dbReference>
<feature type="domain" description="Helicase ATP-binding" evidence="12">
    <location>
        <begin position="565"/>
        <end position="743"/>
    </location>
</feature>
<dbReference type="PROSITE" id="PS51194">
    <property type="entry name" value="HELICASE_CTER"/>
    <property type="match status" value="1"/>
</dbReference>
<keyword evidence="10" id="KW-0862">Zinc</keyword>
<dbReference type="PROSITE" id="PS51192">
    <property type="entry name" value="HELICASE_ATP_BIND_1"/>
    <property type="match status" value="1"/>
</dbReference>
<evidence type="ECO:0000256" key="10">
    <source>
        <dbReference type="RuleBase" id="RU361240"/>
    </source>
</evidence>
<dbReference type="SUPFAM" id="SSF53187">
    <property type="entry name" value="Zn-dependent exopeptidases"/>
    <property type="match status" value="1"/>
</dbReference>
<evidence type="ECO:0000256" key="3">
    <source>
        <dbReference type="ARBA" id="ARBA00022801"/>
    </source>
</evidence>
<sequence>MYFKSVLALALIAQLSPEFVLAKGGNDIRYRQKVFEELKKDNGFGLDSYGEVEKGSQMYTEKRLIKTSDERPAVWMTEEDIIKIRRLGIKFMDITESQLYDIQTAKPIDLPEFPSELTRTKQVSKAKNLLSTTFMKEKLQHLTSFNTRYYDSDTGKQAANWIKDQIQKMIAESGTKLDISVNTFPHRFKQPSVIARIEGEGSLASQVILVTAHLDSINMWLPWFGRAPGADDDGSGTVTIMTALKALLESDFKPARTVEFHWYAGEEGGLLGSQDIAKSYSRSGVNMVGQLHFDMTGYFSKQEVYGIVADNTDPKMNDFVRLLVREHTRLEPRDLKCGYACSDHAPWYKLGYRSSMSFESDSLDDNKYIHTPSDTVETINFDHALEFSKVAVAFCIEFGIKGKGNQDVKTENKAIVGIVDSVPPELDVLGIISGKNKRKSNELSSVETNGETKANKKLKTEQKQISEFKEIDYEPFETSQQVAEFRKKHKIKIWGLEKMVKEGKQGHNIKGAEEGEIEEEEYFYNYPIQGFKEMMNRFQFKSYIQENMINKGGYLEPTPIQMQAIPISINKRDLIAVAPTGSGKTLAFLLPLVHRLSTKSEKEKNNSDIKALIISPTRELANQIHRQIKLLVPSKKIRASVLSKAKTSLKNQDPKNKKRIDILVATPLSLIYAIRAQEIKVDRVTQIVLDEADKLLEEGFLEQVDEILAECTAEGVQKVMYSATIPSMVEMLGNRIMKDPVKIVVGTQNAATENIEQKLVFVGQEEGKIMEIRNMIRSGFKPPCLIFVQSIERARELYHELLYEGINVEVMHADKTKAQRDRIIESFRIGRLWVLISTELMARGVDFDKAVNLVINYDFPQTVESYIHRIGRTGRAGNHGKAITFFTKDDLPYLKNVVNVMKQSGCQVEDWLLHLKNPSNRLKKAIKAKPVDRRTISTVSSYDKRQEARIKNIISQKKQQKEQGGQTKQPGKKEQKEQSGQPKKSAKKKEQKK</sequence>
<dbReference type="InterPro" id="IPR027417">
    <property type="entry name" value="P-loop_NTPase"/>
</dbReference>
<dbReference type="GO" id="GO:0016887">
    <property type="term" value="F:ATP hydrolysis activity"/>
    <property type="evidence" value="ECO:0007669"/>
    <property type="project" value="RHEA"/>
</dbReference>
<dbReference type="SMART" id="SM00487">
    <property type="entry name" value="DEXDc"/>
    <property type="match status" value="1"/>
</dbReference>
<comment type="similarity">
    <text evidence="8">Belongs to the DEAD box helicase family. DDX52/ROK1 subfamily.</text>
</comment>
<dbReference type="InterPro" id="IPR000629">
    <property type="entry name" value="RNA-helicase_DEAD-box_CS"/>
</dbReference>
<evidence type="ECO:0000259" key="12">
    <source>
        <dbReference type="PROSITE" id="PS51192"/>
    </source>
</evidence>
<evidence type="ECO:0000256" key="6">
    <source>
        <dbReference type="ARBA" id="ARBA00022884"/>
    </source>
</evidence>
<keyword evidence="3 10" id="KW-0378">Hydrolase</keyword>
<evidence type="ECO:0000256" key="1">
    <source>
        <dbReference type="ARBA" id="ARBA00004604"/>
    </source>
</evidence>
<dbReference type="Pfam" id="PF00270">
    <property type="entry name" value="DEAD"/>
    <property type="match status" value="1"/>
</dbReference>
<comment type="subcellular location">
    <subcellularLocation>
        <location evidence="1">Nucleus</location>
        <location evidence="1">Nucleolus</location>
    </subcellularLocation>
</comment>
<dbReference type="PANTHER" id="PTHR47959:SF15">
    <property type="entry name" value="RNA HELICASE"/>
    <property type="match status" value="1"/>
</dbReference>
<evidence type="ECO:0000256" key="5">
    <source>
        <dbReference type="ARBA" id="ARBA00022840"/>
    </source>
</evidence>
<keyword evidence="10" id="KW-0645">Protease</keyword>
<dbReference type="SMART" id="SM00490">
    <property type="entry name" value="HELICc"/>
    <property type="match status" value="1"/>
</dbReference>
<accession>A0A1R1PTE4</accession>
<comment type="caution">
    <text evidence="14">The sequence shown here is derived from an EMBL/GenBank/DDBJ whole genome shotgun (WGS) entry which is preliminary data.</text>
</comment>
<dbReference type="Proteomes" id="UP000188320">
    <property type="component" value="Unassembled WGS sequence"/>
</dbReference>
<name>A0A1R1PTE4_ZANCU</name>
<organism evidence="14 15">
    <name type="scientific">Zancudomyces culisetae</name>
    <name type="common">Gut fungus</name>
    <name type="synonym">Smittium culisetae</name>
    <dbReference type="NCBI Taxonomy" id="1213189"/>
    <lineage>
        <taxon>Eukaryota</taxon>
        <taxon>Fungi</taxon>
        <taxon>Fungi incertae sedis</taxon>
        <taxon>Zoopagomycota</taxon>
        <taxon>Kickxellomycotina</taxon>
        <taxon>Harpellomycetes</taxon>
        <taxon>Harpellales</taxon>
        <taxon>Legeriomycetaceae</taxon>
        <taxon>Zancudomyces</taxon>
    </lineage>
</organism>
<dbReference type="GO" id="GO:0003723">
    <property type="term" value="F:RNA binding"/>
    <property type="evidence" value="ECO:0007669"/>
    <property type="project" value="UniProtKB-KW"/>
</dbReference>
<dbReference type="GO" id="GO:0005829">
    <property type="term" value="C:cytosol"/>
    <property type="evidence" value="ECO:0007669"/>
    <property type="project" value="TreeGrafter"/>
</dbReference>
<dbReference type="CDD" id="cd17957">
    <property type="entry name" value="DEADc_DDX52"/>
    <property type="match status" value="1"/>
</dbReference>
<dbReference type="GO" id="GO:0008233">
    <property type="term" value="F:peptidase activity"/>
    <property type="evidence" value="ECO:0007669"/>
    <property type="project" value="UniProtKB-KW"/>
</dbReference>
<dbReference type="Pfam" id="PF04389">
    <property type="entry name" value="Peptidase_M28"/>
    <property type="match status" value="1"/>
</dbReference>
<dbReference type="InterPro" id="IPR044764">
    <property type="entry name" value="DDX52/Rok1_DEADc"/>
</dbReference>
<gene>
    <name evidence="14" type="ORF">AX774_g2235</name>
</gene>
<comment type="similarity">
    <text evidence="10">Belongs to the peptidase M28 family.</text>
</comment>
<dbReference type="InterPro" id="IPR014001">
    <property type="entry name" value="Helicase_ATP-bd"/>
</dbReference>
<dbReference type="EMBL" id="LSSK01000230">
    <property type="protein sequence ID" value="OMH84238.1"/>
    <property type="molecule type" value="Genomic_DNA"/>
</dbReference>